<dbReference type="PANTHER" id="PTHR13369">
    <property type="match status" value="1"/>
</dbReference>
<evidence type="ECO:0000313" key="4">
    <source>
        <dbReference type="Proteomes" id="UP000477311"/>
    </source>
</evidence>
<organism evidence="3 4">
    <name type="scientific">Limisphaera ngatamarikiensis</name>
    <dbReference type="NCBI Taxonomy" id="1324935"/>
    <lineage>
        <taxon>Bacteria</taxon>
        <taxon>Pseudomonadati</taxon>
        <taxon>Verrucomicrobiota</taxon>
        <taxon>Verrucomicrobiia</taxon>
        <taxon>Limisphaerales</taxon>
        <taxon>Limisphaeraceae</taxon>
        <taxon>Limisphaera</taxon>
    </lineage>
</organism>
<dbReference type="GO" id="GO:0005737">
    <property type="term" value="C:cytoplasm"/>
    <property type="evidence" value="ECO:0007669"/>
    <property type="project" value="TreeGrafter"/>
</dbReference>
<dbReference type="AlphaFoldDB" id="A0A6M1RHB4"/>
<dbReference type="InterPro" id="IPR029063">
    <property type="entry name" value="SAM-dependent_MTases_sf"/>
</dbReference>
<dbReference type="Proteomes" id="UP000477311">
    <property type="component" value="Unassembled WGS sequence"/>
</dbReference>
<dbReference type="GO" id="GO:0008168">
    <property type="term" value="F:methyltransferase activity"/>
    <property type="evidence" value="ECO:0007669"/>
    <property type="project" value="UniProtKB-KW"/>
</dbReference>
<gene>
    <name evidence="3" type="ORF">G4L39_06345</name>
</gene>
<dbReference type="CDD" id="cd02440">
    <property type="entry name" value="AdoMet_MTases"/>
    <property type="match status" value="1"/>
</dbReference>
<dbReference type="EMBL" id="JAAKYA010000042">
    <property type="protein sequence ID" value="NGO39016.1"/>
    <property type="molecule type" value="Genomic_DNA"/>
</dbReference>
<keyword evidence="3" id="KW-0489">Methyltransferase</keyword>
<dbReference type="SUPFAM" id="SSF53335">
    <property type="entry name" value="S-adenosyl-L-methionine-dependent methyltransferases"/>
    <property type="match status" value="1"/>
</dbReference>
<evidence type="ECO:0000313" key="3">
    <source>
        <dbReference type="EMBL" id="NGO39016.1"/>
    </source>
</evidence>
<dbReference type="InterPro" id="IPR025714">
    <property type="entry name" value="Methyltranfer_dom"/>
</dbReference>
<sequence length="430" mass="47733">MLIRSCGLMSNPATERFCDLVRQSLDDGTFVRLVLRPSASSTETDPPRRIVTRCIELRGQPHLSITAQHARQDRTWNLPLPEALAWLRAELMRTPKTAYLATTTRDWQWMTTSDGPRVVGHPPSQTAPPPRTHDQPHTTWLDESARDWLLALGLVDASGRPKPSAADKYRQIERFLEIAAHQLQHCGWLPATTTAPTAVPGTASPGPASTRTLTVVDAGCGKGYLTFALWHLLTRKAHHPVQLFGIEARPELVRSVQAVADRIGARGLAFVPGDIATVDLPGCDILMALHACNTATDAALLRGIRYGARLLLVAPCCHHQLRPQLRPPPLWQPVLRHGLLAGRFATWLTDALRVLFLEWAGYKVRVVEFIESEHTPMNLLLSAIRVRPPFRDPARRERILQLKETFGIQHHALDPLLNGSPTTDRADASV</sequence>
<dbReference type="Gene3D" id="3.40.50.150">
    <property type="entry name" value="Vaccinia Virus protein VP39"/>
    <property type="match status" value="1"/>
</dbReference>
<feature type="region of interest" description="Disordered" evidence="1">
    <location>
        <begin position="117"/>
        <end position="136"/>
    </location>
</feature>
<evidence type="ECO:0000256" key="1">
    <source>
        <dbReference type="SAM" id="MobiDB-lite"/>
    </source>
</evidence>
<comment type="caution">
    <text evidence="3">The sequence shown here is derived from an EMBL/GenBank/DDBJ whole genome shotgun (WGS) entry which is preliminary data.</text>
</comment>
<dbReference type="GO" id="GO:0032259">
    <property type="term" value="P:methylation"/>
    <property type="evidence" value="ECO:0007669"/>
    <property type="project" value="UniProtKB-KW"/>
</dbReference>
<feature type="domain" description="Methyltransferase" evidence="2">
    <location>
        <begin position="167"/>
        <end position="323"/>
    </location>
</feature>
<proteinExistence type="predicted"/>
<dbReference type="Pfam" id="PF13679">
    <property type="entry name" value="Methyltransf_32"/>
    <property type="match status" value="1"/>
</dbReference>
<protein>
    <submittedName>
        <fullName evidence="3">SAM-dependent methyltransferase</fullName>
    </submittedName>
</protein>
<name>A0A6M1RHB4_9BACT</name>
<keyword evidence="3" id="KW-0808">Transferase</keyword>
<reference evidence="3 4" key="1">
    <citation type="submission" date="2020-02" db="EMBL/GenBank/DDBJ databases">
        <title>Draft genome sequence of Limisphaera ngatamarikiensis NGM72.4T, a thermophilic Verrucomicrobia grouped in subdivision 3.</title>
        <authorList>
            <person name="Carere C.R."/>
            <person name="Steen J."/>
            <person name="Hugenholtz P."/>
            <person name="Stott M.B."/>
        </authorList>
    </citation>
    <scope>NUCLEOTIDE SEQUENCE [LARGE SCALE GENOMIC DNA]</scope>
    <source>
        <strain evidence="3 4">NGM72.4</strain>
    </source>
</reference>
<evidence type="ECO:0000259" key="2">
    <source>
        <dbReference type="Pfam" id="PF13679"/>
    </source>
</evidence>
<accession>A0A6M1RHB4</accession>
<dbReference type="PANTHER" id="PTHR13369:SF3">
    <property type="entry name" value="METHYLTRANSFERASE DOMAIN-CONTAINING PROTEIN"/>
    <property type="match status" value="1"/>
</dbReference>
<keyword evidence="4" id="KW-1185">Reference proteome</keyword>